<evidence type="ECO:0000259" key="3">
    <source>
        <dbReference type="Pfam" id="PF07995"/>
    </source>
</evidence>
<dbReference type="OrthoDB" id="9770043at2"/>
<feature type="compositionally biased region" description="Low complexity" evidence="1">
    <location>
        <begin position="33"/>
        <end position="93"/>
    </location>
</feature>
<dbReference type="STRING" id="1386089.N865_06500"/>
<keyword evidence="2" id="KW-0732">Signal</keyword>
<evidence type="ECO:0000313" key="4">
    <source>
        <dbReference type="EMBL" id="EWT02238.1"/>
    </source>
</evidence>
<sequence length="406" mass="41826">MPLHTRTLGRALLVGVLVPVALSGCSQSGTPTVGGTSTATGLTSTSPTTSTSPSSVPTVTPSRPTVTTSSTPSTTAPTSAPSQPAPTGATTLLGGLDTPWSIAMLPDGSALVSERDTADIHLVPAPETRGRAKVVGRLPGVHAEGEGGLLGLAVPVDFDVNPVFYAYYSTDSDNRIAAVPWRGDRIGTPVVIFSGIPRGRNHNGGRIAFGPDGDLYVGTGDAGDRSLAQNLDSLGGKILRITPEGAPAPGNPFGGSPIWSYGHRNVQGLAWDKAGHLYASELGADTWDELNRIEPGKDYGWPDVEGKGGGADYTDPIAVWRPAQLSPSGIAVGPDGAVYIAALRGQSVWRVPIGADGQVGAPTRHLQGAYGRIRDIRFVDGRAWILTSNGTGDRLLSLPRAQVGAG</sequence>
<evidence type="ECO:0000256" key="1">
    <source>
        <dbReference type="SAM" id="MobiDB-lite"/>
    </source>
</evidence>
<organism evidence="4 5">
    <name type="scientific">Intrasporangium oryzae NRRL B-24470</name>
    <dbReference type="NCBI Taxonomy" id="1386089"/>
    <lineage>
        <taxon>Bacteria</taxon>
        <taxon>Bacillati</taxon>
        <taxon>Actinomycetota</taxon>
        <taxon>Actinomycetes</taxon>
        <taxon>Micrococcales</taxon>
        <taxon>Intrasporangiaceae</taxon>
        <taxon>Intrasporangium</taxon>
    </lineage>
</organism>
<dbReference type="PANTHER" id="PTHR19328:SF13">
    <property type="entry name" value="HIPL1 PROTEIN"/>
    <property type="match status" value="1"/>
</dbReference>
<name>W9GBN9_9MICO</name>
<feature type="region of interest" description="Disordered" evidence="1">
    <location>
        <begin position="24"/>
        <end position="93"/>
    </location>
</feature>
<feature type="domain" description="Glucose/Sorbosone dehydrogenase" evidence="3">
    <location>
        <begin position="96"/>
        <end position="393"/>
    </location>
</feature>
<comment type="caution">
    <text evidence="4">The sequence shown here is derived from an EMBL/GenBank/DDBJ whole genome shotgun (WGS) entry which is preliminary data.</text>
</comment>
<dbReference type="RefSeq" id="WP_034803452.1">
    <property type="nucleotide sequence ID" value="NZ_AWSA01000012.1"/>
</dbReference>
<dbReference type="Gene3D" id="2.120.10.30">
    <property type="entry name" value="TolB, C-terminal domain"/>
    <property type="match status" value="1"/>
</dbReference>
<dbReference type="eggNOG" id="COG2133">
    <property type="taxonomic scope" value="Bacteria"/>
</dbReference>
<reference evidence="4 5" key="1">
    <citation type="submission" date="2013-08" db="EMBL/GenBank/DDBJ databases">
        <title>Intrasporangium oryzae NRRL B-24470.</title>
        <authorList>
            <person name="Liu H."/>
            <person name="Wang G."/>
        </authorList>
    </citation>
    <scope>NUCLEOTIDE SEQUENCE [LARGE SCALE GENOMIC DNA]</scope>
    <source>
        <strain evidence="4 5">NRRL B-24470</strain>
    </source>
</reference>
<proteinExistence type="predicted"/>
<dbReference type="InterPro" id="IPR011042">
    <property type="entry name" value="6-blade_b-propeller_TolB-like"/>
</dbReference>
<dbReference type="InterPro" id="IPR012938">
    <property type="entry name" value="Glc/Sorbosone_DH"/>
</dbReference>
<feature type="chain" id="PRO_5039549977" evidence="2">
    <location>
        <begin position="29"/>
        <end position="406"/>
    </location>
</feature>
<feature type="signal peptide" evidence="2">
    <location>
        <begin position="1"/>
        <end position="28"/>
    </location>
</feature>
<evidence type="ECO:0000313" key="5">
    <source>
        <dbReference type="Proteomes" id="UP000019489"/>
    </source>
</evidence>
<evidence type="ECO:0000256" key="2">
    <source>
        <dbReference type="SAM" id="SignalP"/>
    </source>
</evidence>
<dbReference type="PATRIC" id="fig|1386089.3.peg.1428"/>
<protein>
    <submittedName>
        <fullName evidence="4">Glucose sorbosone dehydrogenase</fullName>
    </submittedName>
</protein>
<dbReference type="SUPFAM" id="SSF50952">
    <property type="entry name" value="Soluble quinoprotein glucose dehydrogenase"/>
    <property type="match status" value="1"/>
</dbReference>
<dbReference type="EMBL" id="AWSA01000012">
    <property type="protein sequence ID" value="EWT02238.1"/>
    <property type="molecule type" value="Genomic_DNA"/>
</dbReference>
<dbReference type="Pfam" id="PF07995">
    <property type="entry name" value="GSDH"/>
    <property type="match status" value="1"/>
</dbReference>
<gene>
    <name evidence="4" type="ORF">N865_06500</name>
</gene>
<accession>W9GBN9</accession>
<dbReference type="Proteomes" id="UP000019489">
    <property type="component" value="Unassembled WGS sequence"/>
</dbReference>
<dbReference type="PROSITE" id="PS51257">
    <property type="entry name" value="PROKAR_LIPOPROTEIN"/>
    <property type="match status" value="1"/>
</dbReference>
<dbReference type="AlphaFoldDB" id="W9GBN9"/>
<dbReference type="InterPro" id="IPR011041">
    <property type="entry name" value="Quinoprot_gluc/sorb_DH_b-prop"/>
</dbReference>
<dbReference type="PANTHER" id="PTHR19328">
    <property type="entry name" value="HEDGEHOG-INTERACTING PROTEIN"/>
    <property type="match status" value="1"/>
</dbReference>
<keyword evidence="5" id="KW-1185">Reference proteome</keyword>